<dbReference type="Gene3D" id="1.25.40.390">
    <property type="match status" value="1"/>
</dbReference>
<protein>
    <recommendedName>
        <fullName evidence="7">RagB/SusD domain-containing protein</fullName>
    </recommendedName>
</protein>
<comment type="similarity">
    <text evidence="2">Belongs to the SusD family.</text>
</comment>
<evidence type="ECO:0000256" key="1">
    <source>
        <dbReference type="ARBA" id="ARBA00004442"/>
    </source>
</evidence>
<dbReference type="Pfam" id="PF07980">
    <property type="entry name" value="SusD_RagB"/>
    <property type="match status" value="1"/>
</dbReference>
<proteinExistence type="inferred from homology"/>
<dbReference type="InterPro" id="IPR011990">
    <property type="entry name" value="TPR-like_helical_dom_sf"/>
</dbReference>
<dbReference type="InterPro" id="IPR012944">
    <property type="entry name" value="SusD_RagB_dom"/>
</dbReference>
<feature type="signal peptide" evidence="6">
    <location>
        <begin position="1"/>
        <end position="21"/>
    </location>
</feature>
<name>A0A0M8MA03_9FLAO</name>
<evidence type="ECO:0000256" key="2">
    <source>
        <dbReference type="ARBA" id="ARBA00006275"/>
    </source>
</evidence>
<dbReference type="SUPFAM" id="SSF48452">
    <property type="entry name" value="TPR-like"/>
    <property type="match status" value="1"/>
</dbReference>
<dbReference type="GO" id="GO:0009279">
    <property type="term" value="C:cell outer membrane"/>
    <property type="evidence" value="ECO:0007669"/>
    <property type="project" value="UniProtKB-SubCell"/>
</dbReference>
<dbReference type="EMBL" id="LIYD01000005">
    <property type="protein sequence ID" value="KOS06693.1"/>
    <property type="molecule type" value="Genomic_DNA"/>
</dbReference>
<gene>
    <name evidence="8" type="ORF">AM493_12090</name>
</gene>
<dbReference type="Gene3D" id="1.10.3780.10">
    <property type="entry name" value="SusD-like"/>
    <property type="match status" value="1"/>
</dbReference>
<feature type="domain" description="RagB/SusD" evidence="7">
    <location>
        <begin position="373"/>
        <end position="531"/>
    </location>
</feature>
<accession>A0A0M8MA03</accession>
<sequence>MKNIKYSLLYILGLFALNSCTSDLDVQPEDDDIFTADNFYRQPGAYKQALAGVYGNLSLTGPNGAGNSLLQGVDAGTSNYGRCLWYMQTLTTDEAIWTYENDAGVREMQRITWNADNPLVLGMFSRLMVEVALANEYLKQSAPELVASRGISDTEAADIATYREEVRTLRALVYYNLLDLFGKAPMVTENDPVNFQGPEYSAQQLYDFVESELNAVLPNLKPARTNEYGRVDQGVANMILAKLYLNAQIYTGTARYSECAAKCEEIIGAGYTLNANYLFNFNADNQISPEVIFTLQSDGNVTQNYGPTTTMINGQVGSIEQNGVQFGVGAAAWGGAIRLRQQFAEKFNGGDFINDARNTIITAERSPEITNIANPDQGYILGKWSNISSTGVVGPNSTFVNTDFPLFRLADVYLMYAECAARGATGATTSQAVTYVNALRQRAHGGGTQGNINPGELTLDFILDERARELHWEAHRRQDLIRFGRFTGGNYNWAWKGNSANGVSIPGFYSIFPIPTASLASNPNLTQNTGY</sequence>
<evidence type="ECO:0000256" key="3">
    <source>
        <dbReference type="ARBA" id="ARBA00022729"/>
    </source>
</evidence>
<evidence type="ECO:0000313" key="9">
    <source>
        <dbReference type="Proteomes" id="UP000037755"/>
    </source>
</evidence>
<evidence type="ECO:0000313" key="8">
    <source>
        <dbReference type="EMBL" id="KOS06693.1"/>
    </source>
</evidence>
<reference evidence="8 9" key="1">
    <citation type="submission" date="2015-08" db="EMBL/GenBank/DDBJ databases">
        <title>Whole genome sequence of Flavobacterium akiainvivens IK-1T, from decaying Wikstroemia oahuensis, an endemic Hawaiian shrub.</title>
        <authorList>
            <person name="Wan X."/>
            <person name="Hou S."/>
            <person name="Saito J."/>
            <person name="Donachie S."/>
        </authorList>
    </citation>
    <scope>NUCLEOTIDE SEQUENCE [LARGE SCALE GENOMIC DNA]</scope>
    <source>
        <strain evidence="8 9">IK-1</strain>
    </source>
</reference>
<dbReference type="STRING" id="1202724.AM493_12090"/>
<evidence type="ECO:0000256" key="5">
    <source>
        <dbReference type="ARBA" id="ARBA00023237"/>
    </source>
</evidence>
<keyword evidence="4" id="KW-0472">Membrane</keyword>
<dbReference type="Gene3D" id="1.25.40.10">
    <property type="entry name" value="Tetratricopeptide repeat domain"/>
    <property type="match status" value="1"/>
</dbReference>
<dbReference type="Proteomes" id="UP000037755">
    <property type="component" value="Unassembled WGS sequence"/>
</dbReference>
<organism evidence="8 9">
    <name type="scientific">Flavobacterium akiainvivens</name>
    <dbReference type="NCBI Taxonomy" id="1202724"/>
    <lineage>
        <taxon>Bacteria</taxon>
        <taxon>Pseudomonadati</taxon>
        <taxon>Bacteroidota</taxon>
        <taxon>Flavobacteriia</taxon>
        <taxon>Flavobacteriales</taxon>
        <taxon>Flavobacteriaceae</taxon>
        <taxon>Flavobacterium</taxon>
    </lineage>
</organism>
<feature type="chain" id="PRO_5005818132" description="RagB/SusD domain-containing protein" evidence="6">
    <location>
        <begin position="22"/>
        <end position="531"/>
    </location>
</feature>
<dbReference type="PATRIC" id="fig|1202724.3.peg.2505"/>
<dbReference type="RefSeq" id="WP_054408299.1">
    <property type="nucleotide sequence ID" value="NZ_FOYA01000016.1"/>
</dbReference>
<comment type="caution">
    <text evidence="8">The sequence shown here is derived from an EMBL/GenBank/DDBJ whole genome shotgun (WGS) entry which is preliminary data.</text>
</comment>
<keyword evidence="3 6" id="KW-0732">Signal</keyword>
<evidence type="ECO:0000259" key="7">
    <source>
        <dbReference type="Pfam" id="PF07980"/>
    </source>
</evidence>
<comment type="subcellular location">
    <subcellularLocation>
        <location evidence="1">Cell outer membrane</location>
    </subcellularLocation>
</comment>
<evidence type="ECO:0000256" key="4">
    <source>
        <dbReference type="ARBA" id="ARBA00023136"/>
    </source>
</evidence>
<dbReference type="AlphaFoldDB" id="A0A0M8MA03"/>
<evidence type="ECO:0000256" key="6">
    <source>
        <dbReference type="SAM" id="SignalP"/>
    </source>
</evidence>
<keyword evidence="5" id="KW-0998">Cell outer membrane</keyword>
<dbReference type="OrthoDB" id="5694214at2"/>
<dbReference type="CDD" id="cd08977">
    <property type="entry name" value="SusD"/>
    <property type="match status" value="1"/>
</dbReference>
<keyword evidence="9" id="KW-1185">Reference proteome</keyword>